<gene>
    <name evidence="1" type="ORF">BJ963_000345</name>
</gene>
<keyword evidence="2" id="KW-1185">Reference proteome</keyword>
<dbReference type="Proteomes" id="UP000589620">
    <property type="component" value="Unassembled WGS sequence"/>
</dbReference>
<proteinExistence type="predicted"/>
<organism evidence="1 2">
    <name type="scientific">Leifsonia soli</name>
    <dbReference type="NCBI Taxonomy" id="582665"/>
    <lineage>
        <taxon>Bacteria</taxon>
        <taxon>Bacillati</taxon>
        <taxon>Actinomycetota</taxon>
        <taxon>Actinomycetes</taxon>
        <taxon>Micrococcales</taxon>
        <taxon>Microbacteriaceae</taxon>
        <taxon>Leifsonia</taxon>
    </lineage>
</organism>
<reference evidence="1 2" key="1">
    <citation type="submission" date="2020-07" db="EMBL/GenBank/DDBJ databases">
        <title>Sequencing the genomes of 1000 actinobacteria strains.</title>
        <authorList>
            <person name="Klenk H.-P."/>
        </authorList>
    </citation>
    <scope>NUCLEOTIDE SEQUENCE [LARGE SCALE GENOMIC DNA]</scope>
    <source>
        <strain evidence="1 2">DSM 23871</strain>
    </source>
</reference>
<dbReference type="EMBL" id="JACCBJ010000001">
    <property type="protein sequence ID" value="NYD72826.1"/>
    <property type="molecule type" value="Genomic_DNA"/>
</dbReference>
<protein>
    <recommendedName>
        <fullName evidence="3">Asparagine synthase</fullName>
    </recommendedName>
</protein>
<dbReference type="AlphaFoldDB" id="A0A852SUV0"/>
<comment type="caution">
    <text evidence="1">The sequence shown here is derived from an EMBL/GenBank/DDBJ whole genome shotgun (WGS) entry which is preliminary data.</text>
</comment>
<evidence type="ECO:0000313" key="1">
    <source>
        <dbReference type="EMBL" id="NYD72826.1"/>
    </source>
</evidence>
<evidence type="ECO:0000313" key="2">
    <source>
        <dbReference type="Proteomes" id="UP000589620"/>
    </source>
</evidence>
<dbReference type="RefSeq" id="WP_089912725.1">
    <property type="nucleotide sequence ID" value="NZ_BAAAPX010000001.1"/>
</dbReference>
<name>A0A852SUV0_9MICO</name>
<accession>A0A852SUV0</accession>
<evidence type="ECO:0008006" key="3">
    <source>
        <dbReference type="Google" id="ProtNLM"/>
    </source>
</evidence>
<sequence length="208" mass="23637">MRWPKWFRRRVEKTTRTRPFDEHALPEPVAPTLEQSVEEGMLLAEYATRMAVKNHIVVDTIQYGTAYDPAMHAMEAAAMLRELASEQGVAAGRIEEELEAAEKLSGDAEHPHDYRRVDADNLRLRRDAAIRLAAALRAKADSEEELLALVERGRQDAWDEVGRAIEAGLDAFSGAEALKADYEREKPARLKLLIWRDLARLEEERTGY</sequence>